<keyword evidence="2 12" id="KW-0813">Transport</keyword>
<dbReference type="InterPro" id="IPR006413">
    <property type="entry name" value="P-type_ATPase_IIA_PMR1"/>
</dbReference>
<dbReference type="SFLD" id="SFLDG00002">
    <property type="entry name" value="C1.7:_P-type_atpase_like"/>
    <property type="match status" value="1"/>
</dbReference>
<comment type="similarity">
    <text evidence="12">Belongs to the cation transport ATPase (P-type) (TC 3.A.3) family.</text>
</comment>
<dbReference type="SFLD" id="SFLDF00027">
    <property type="entry name" value="p-type_atpase"/>
    <property type="match status" value="1"/>
</dbReference>
<dbReference type="InterPro" id="IPR023298">
    <property type="entry name" value="ATPase_P-typ_TM_dom_sf"/>
</dbReference>
<proteinExistence type="inferred from homology"/>
<dbReference type="SUPFAM" id="SSF81660">
    <property type="entry name" value="Metal cation-transporting ATPase, ATP-binding domain N"/>
    <property type="match status" value="1"/>
</dbReference>
<dbReference type="InterPro" id="IPR036412">
    <property type="entry name" value="HAD-like_sf"/>
</dbReference>
<evidence type="ECO:0000256" key="9">
    <source>
        <dbReference type="ARBA" id="ARBA00022989"/>
    </source>
</evidence>
<keyword evidence="9 12" id="KW-1133">Transmembrane helix</keyword>
<protein>
    <recommendedName>
        <fullName evidence="12">Calcium-transporting ATPase</fullName>
        <ecNumber evidence="12">7.2.2.10</ecNumber>
    </recommendedName>
</protein>
<dbReference type="PRINTS" id="PR00119">
    <property type="entry name" value="CATATPASE"/>
</dbReference>
<evidence type="ECO:0000256" key="13">
    <source>
        <dbReference type="SAM" id="MobiDB-lite"/>
    </source>
</evidence>
<comment type="catalytic activity">
    <reaction evidence="12">
        <text>Ca(2+)(in) + ATP + H2O = Ca(2+)(out) + ADP + phosphate + H(+)</text>
        <dbReference type="Rhea" id="RHEA:18105"/>
        <dbReference type="ChEBI" id="CHEBI:15377"/>
        <dbReference type="ChEBI" id="CHEBI:15378"/>
        <dbReference type="ChEBI" id="CHEBI:29108"/>
        <dbReference type="ChEBI" id="CHEBI:30616"/>
        <dbReference type="ChEBI" id="CHEBI:43474"/>
        <dbReference type="ChEBI" id="CHEBI:456216"/>
        <dbReference type="EC" id="7.2.2.10"/>
    </reaction>
</comment>
<comment type="function">
    <text evidence="12">Catalyzes the hydrolysis of ATP coupled with the transport of calcium.</text>
</comment>
<evidence type="ECO:0000256" key="6">
    <source>
        <dbReference type="ARBA" id="ARBA00022837"/>
    </source>
</evidence>
<evidence type="ECO:0000256" key="2">
    <source>
        <dbReference type="ARBA" id="ARBA00022448"/>
    </source>
</evidence>
<dbReference type="InterPro" id="IPR044492">
    <property type="entry name" value="P_typ_ATPase_HD_dom"/>
</dbReference>
<dbReference type="SUPFAM" id="SSF81665">
    <property type="entry name" value="Calcium ATPase, transmembrane domain M"/>
    <property type="match status" value="1"/>
</dbReference>
<dbReference type="Gene3D" id="3.40.50.1000">
    <property type="entry name" value="HAD superfamily/HAD-like"/>
    <property type="match status" value="1"/>
</dbReference>
<comment type="caution">
    <text evidence="15">The sequence shown here is derived from an EMBL/GenBank/DDBJ whole genome shotgun (WGS) entry which is preliminary data.</text>
</comment>
<dbReference type="GO" id="GO:0012505">
    <property type="term" value="C:endomembrane system"/>
    <property type="evidence" value="ECO:0007669"/>
    <property type="project" value="UniProtKB-SubCell"/>
</dbReference>
<dbReference type="EMBL" id="QUTA01005183">
    <property type="protein sequence ID" value="RHY16822.1"/>
    <property type="molecule type" value="Genomic_DNA"/>
</dbReference>
<gene>
    <name evidence="15" type="ORF">DYB25_005355</name>
</gene>
<keyword evidence="10 12" id="KW-0406">Ion transport</keyword>
<dbReference type="InterPro" id="IPR004014">
    <property type="entry name" value="ATPase_P-typ_cation-transptr_N"/>
</dbReference>
<evidence type="ECO:0000256" key="3">
    <source>
        <dbReference type="ARBA" id="ARBA00022568"/>
    </source>
</evidence>
<dbReference type="Proteomes" id="UP000266239">
    <property type="component" value="Unassembled WGS sequence"/>
</dbReference>
<keyword evidence="5 12" id="KW-0547">Nucleotide-binding</keyword>
<feature type="region of interest" description="Disordered" evidence="13">
    <location>
        <begin position="9"/>
        <end position="28"/>
    </location>
</feature>
<comment type="subcellular location">
    <subcellularLocation>
        <location evidence="1">Endomembrane system</location>
        <topology evidence="1">Multi-pass membrane protein</topology>
    </subcellularLocation>
    <subcellularLocation>
        <location evidence="12">Membrane</location>
        <topology evidence="12">Multi-pass membrane protein</topology>
    </subcellularLocation>
</comment>
<keyword evidence="4 12" id="KW-0812">Transmembrane</keyword>
<dbReference type="PANTHER" id="PTHR42861">
    <property type="entry name" value="CALCIUM-TRANSPORTING ATPASE"/>
    <property type="match status" value="1"/>
</dbReference>
<dbReference type="NCBIfam" id="TIGR01522">
    <property type="entry name" value="ATPase-IIA2_Ca"/>
    <property type="match status" value="1"/>
</dbReference>
<evidence type="ECO:0000256" key="7">
    <source>
        <dbReference type="ARBA" id="ARBA00022840"/>
    </source>
</evidence>
<dbReference type="InterPro" id="IPR023299">
    <property type="entry name" value="ATPase_P-typ_cyto_dom_N"/>
</dbReference>
<dbReference type="PRINTS" id="PR00120">
    <property type="entry name" value="HATPASE"/>
</dbReference>
<feature type="compositionally biased region" description="Low complexity" evidence="13">
    <location>
        <begin position="18"/>
        <end position="27"/>
    </location>
</feature>
<keyword evidence="7 12" id="KW-0067">ATP-binding</keyword>
<dbReference type="SFLD" id="SFLDS00003">
    <property type="entry name" value="Haloacid_Dehalogenase"/>
    <property type="match status" value="1"/>
</dbReference>
<evidence type="ECO:0000256" key="11">
    <source>
        <dbReference type="ARBA" id="ARBA00023136"/>
    </source>
</evidence>
<dbReference type="InterPro" id="IPR008250">
    <property type="entry name" value="ATPase_P-typ_transduc_dom_A_sf"/>
</dbReference>
<evidence type="ECO:0000256" key="10">
    <source>
        <dbReference type="ARBA" id="ARBA00023065"/>
    </source>
</evidence>
<keyword evidence="6 12" id="KW-0106">Calcium</keyword>
<dbReference type="Gene3D" id="3.40.1110.10">
    <property type="entry name" value="Calcium-transporting ATPase, cytoplasmic domain N"/>
    <property type="match status" value="1"/>
</dbReference>
<dbReference type="EC" id="7.2.2.10" evidence="12"/>
<evidence type="ECO:0000313" key="15">
    <source>
        <dbReference type="EMBL" id="RHY16822.1"/>
    </source>
</evidence>
<dbReference type="GO" id="GO:0005388">
    <property type="term" value="F:P-type calcium transporter activity"/>
    <property type="evidence" value="ECO:0007669"/>
    <property type="project" value="UniProtKB-EC"/>
</dbReference>
<dbReference type="Pfam" id="PF00122">
    <property type="entry name" value="E1-E2_ATPase"/>
    <property type="match status" value="1"/>
</dbReference>
<dbReference type="InterPro" id="IPR059000">
    <property type="entry name" value="ATPase_P-type_domA"/>
</dbReference>
<dbReference type="Gene3D" id="2.70.150.10">
    <property type="entry name" value="Calcium-transporting ATPase, cytoplasmic transduction domain A"/>
    <property type="match status" value="1"/>
</dbReference>
<dbReference type="InterPro" id="IPR001757">
    <property type="entry name" value="P_typ_ATPase"/>
</dbReference>
<dbReference type="InterPro" id="IPR018303">
    <property type="entry name" value="ATPase_P-typ_P_site"/>
</dbReference>
<dbReference type="Pfam" id="PF00689">
    <property type="entry name" value="Cation_ATPase_C"/>
    <property type="match status" value="1"/>
</dbReference>
<evidence type="ECO:0000256" key="12">
    <source>
        <dbReference type="RuleBase" id="RU361146"/>
    </source>
</evidence>
<reference evidence="15 16" key="1">
    <citation type="submission" date="2018-08" db="EMBL/GenBank/DDBJ databases">
        <title>Aphanomyces genome sequencing and annotation.</title>
        <authorList>
            <person name="Minardi D."/>
            <person name="Oidtmann B."/>
            <person name="Van Der Giezen M."/>
            <person name="Studholme D.J."/>
        </authorList>
    </citation>
    <scope>NUCLEOTIDE SEQUENCE [LARGE SCALE GENOMIC DNA]</scope>
    <source>
        <strain evidence="15 16">Yx</strain>
    </source>
</reference>
<evidence type="ECO:0000256" key="1">
    <source>
        <dbReference type="ARBA" id="ARBA00004127"/>
    </source>
</evidence>
<dbReference type="Pfam" id="PF08282">
    <property type="entry name" value="Hydrolase_3"/>
    <property type="match status" value="1"/>
</dbReference>
<dbReference type="Pfam" id="PF13246">
    <property type="entry name" value="Cation_ATPase"/>
    <property type="match status" value="1"/>
</dbReference>
<evidence type="ECO:0000256" key="5">
    <source>
        <dbReference type="ARBA" id="ARBA00022741"/>
    </source>
</evidence>
<dbReference type="PROSITE" id="PS00154">
    <property type="entry name" value="ATPASE_E1_E2"/>
    <property type="match status" value="1"/>
</dbReference>
<feature type="transmembrane region" description="Helical" evidence="12">
    <location>
        <begin position="292"/>
        <end position="314"/>
    </location>
</feature>
<dbReference type="GO" id="GO:0005524">
    <property type="term" value="F:ATP binding"/>
    <property type="evidence" value="ECO:0007669"/>
    <property type="project" value="UniProtKB-KW"/>
</dbReference>
<organism evidence="15 16">
    <name type="scientific">Aphanomyces astaci</name>
    <name type="common">Crayfish plague agent</name>
    <dbReference type="NCBI Taxonomy" id="112090"/>
    <lineage>
        <taxon>Eukaryota</taxon>
        <taxon>Sar</taxon>
        <taxon>Stramenopiles</taxon>
        <taxon>Oomycota</taxon>
        <taxon>Saprolegniomycetes</taxon>
        <taxon>Saprolegniales</taxon>
        <taxon>Verrucalvaceae</taxon>
        <taxon>Aphanomyces</taxon>
    </lineage>
</organism>
<accession>A0A397BD02</accession>
<dbReference type="NCBIfam" id="TIGR01494">
    <property type="entry name" value="ATPase_P-type"/>
    <property type="match status" value="2"/>
</dbReference>
<evidence type="ECO:0000256" key="4">
    <source>
        <dbReference type="ARBA" id="ARBA00022692"/>
    </source>
</evidence>
<evidence type="ECO:0000313" key="16">
    <source>
        <dbReference type="Proteomes" id="UP000266239"/>
    </source>
</evidence>
<dbReference type="VEuPathDB" id="FungiDB:H257_12947"/>
<dbReference type="InterPro" id="IPR023214">
    <property type="entry name" value="HAD_sf"/>
</dbReference>
<keyword evidence="11 12" id="KW-0472">Membrane</keyword>
<dbReference type="SUPFAM" id="SSF81653">
    <property type="entry name" value="Calcium ATPase, transduction domain A"/>
    <property type="match status" value="1"/>
</dbReference>
<evidence type="ECO:0000256" key="8">
    <source>
        <dbReference type="ARBA" id="ARBA00022967"/>
    </source>
</evidence>
<dbReference type="SUPFAM" id="SSF56784">
    <property type="entry name" value="HAD-like"/>
    <property type="match status" value="1"/>
</dbReference>
<feature type="transmembrane region" description="Helical" evidence="12">
    <location>
        <begin position="326"/>
        <end position="350"/>
    </location>
</feature>
<dbReference type="Pfam" id="PF00690">
    <property type="entry name" value="Cation_ATPase_N"/>
    <property type="match status" value="1"/>
</dbReference>
<dbReference type="SMART" id="SM00831">
    <property type="entry name" value="Cation_ATPase_N"/>
    <property type="match status" value="1"/>
</dbReference>
<dbReference type="InterPro" id="IPR006068">
    <property type="entry name" value="ATPase_P-typ_cation-transptr_C"/>
</dbReference>
<dbReference type="AlphaFoldDB" id="A0A397BD02"/>
<comment type="caution">
    <text evidence="12">Lacks conserved residue(s) required for the propagation of feature annotation.</text>
</comment>
<keyword evidence="8" id="KW-1278">Translocase</keyword>
<dbReference type="GO" id="GO:0016887">
    <property type="term" value="F:ATP hydrolysis activity"/>
    <property type="evidence" value="ECO:0007669"/>
    <property type="project" value="InterPro"/>
</dbReference>
<dbReference type="GO" id="GO:0016020">
    <property type="term" value="C:membrane"/>
    <property type="evidence" value="ECO:0007669"/>
    <property type="project" value="UniProtKB-SubCell"/>
</dbReference>
<name>A0A397BD02_APHAT</name>
<dbReference type="Gene3D" id="1.20.1110.10">
    <property type="entry name" value="Calcium-transporting ATPase, transmembrane domain"/>
    <property type="match status" value="1"/>
</dbReference>
<feature type="domain" description="Cation-transporting P-type ATPase N-terminal" evidence="14">
    <location>
        <begin position="24"/>
        <end position="98"/>
    </location>
</feature>
<keyword evidence="3 12" id="KW-0109">Calcium transport</keyword>
<sequence length="978" mass="104681">MSSLVVTIADGGSGDGGTSTPSTTPASRSCQDVAKELDVDVSQGLSIAQISDRQKQYGRNVLENDEPESLVMKFLDQFKNPLNLLLVASGGVSVLMGHVDDAISIVVALTIVVTVAFVQEYRSEKTLDALKELVPPRARAVRDGQTCEVQQFFRHLLRRPSSSFMHIDAADLVPGDVVLLSTGDRIPADARLVEAIDLDVDESSLTGETHVNTHNITIVGLQVTKHTKSIHSAHLHPIAERKNLVYMGTLVRGGRGKAIVYSTGRHTEFGLVFEVVDNVEERKTPLQVRMDALANQLSAVSLGVIGVIVLVGVIQGQPLFKMLQIGVSLAVAAIPEGLPICVTVTLALGTETCVMRMAKRHAILKKLPAVEALGCTNILCVDKTGTLTTNQMAVVEVFLPGLGATPVALAPSSPMSSPSLKATFSPIFLSGVLCSNAEIVDGDIVGQATEGAIVLAASHVGVGDATSLRHQYPRVHEIPFNSDAKFMAVQVSTPLGTTEWHIKGMLEAVLPRCATYQDASFHKHPLLVPDADLIAQTARTMARRGLRILALATGSTSVESNMIFLGLVGISDPPRPGVLQTIHQLDACGVTTVMLTGDALDTASAIAAQVGILVDPMSDDATESALLLFGGTGVCSGQELDAMTDAQICDKVLTTRVFYRTCPTHKLKIVRAFQAHGSQVAMTGDGVNDAPALKAADIGIAMGTTGTDVSKEASDMILLDDNLTTILHAMAEAKGIYHNITRFLRFQLSTSVAALSLVALSTLFDLPNPLNAMQILWINIIMDGPPAQSLGVEPVDADVMREGPRAADVPIITRDMLKRVVVSALLIVSGTLFVFVNELDDDWQVTKRDRTMSFTTFVLFDMFNALSCRHESKSIVFSVGIGSNKAFCVAVGASLVGQLMVIYVPFLQATFQTEALSMADLAYMTAIASSVFIVDEVRKWWEKQQYSVILGRWTTTKTGGGGQRKKKHSKVCDDVETV</sequence>
<evidence type="ECO:0000259" key="14">
    <source>
        <dbReference type="SMART" id="SM00831"/>
    </source>
</evidence>